<feature type="compositionally biased region" description="Basic and acidic residues" evidence="1">
    <location>
        <begin position="9"/>
        <end position="19"/>
    </location>
</feature>
<protein>
    <submittedName>
        <fullName evidence="4">TDP43_N domain-containing protein</fullName>
    </submittedName>
</protein>
<dbReference type="WBParaSite" id="HPBE_0000347201-mRNA-1">
    <property type="protein sequence ID" value="HPBE_0000347201-mRNA-1"/>
    <property type="gene ID" value="HPBE_0000347201"/>
</dbReference>
<proteinExistence type="predicted"/>
<dbReference type="Proteomes" id="UP000050761">
    <property type="component" value="Unassembled WGS sequence"/>
</dbReference>
<reference evidence="4" key="2">
    <citation type="submission" date="2019-09" db="UniProtKB">
        <authorList>
            <consortium name="WormBaseParasite"/>
        </authorList>
    </citation>
    <scope>IDENTIFICATION</scope>
</reference>
<evidence type="ECO:0000313" key="2">
    <source>
        <dbReference type="EMBL" id="VDO35465.1"/>
    </source>
</evidence>
<dbReference type="AlphaFoldDB" id="A0A183FBD0"/>
<accession>A0A3P7YE91</accession>
<dbReference type="EMBL" id="UZAH01009325">
    <property type="protein sequence ID" value="VDO35465.1"/>
    <property type="molecule type" value="Genomic_DNA"/>
</dbReference>
<evidence type="ECO:0000313" key="4">
    <source>
        <dbReference type="WBParaSite" id="HPBE_0000347201-mRNA-1"/>
    </source>
</evidence>
<organism evidence="3 4">
    <name type="scientific">Heligmosomoides polygyrus</name>
    <name type="common">Parasitic roundworm</name>
    <dbReference type="NCBI Taxonomy" id="6339"/>
    <lineage>
        <taxon>Eukaryota</taxon>
        <taxon>Metazoa</taxon>
        <taxon>Ecdysozoa</taxon>
        <taxon>Nematoda</taxon>
        <taxon>Chromadorea</taxon>
        <taxon>Rhabditida</taxon>
        <taxon>Rhabditina</taxon>
        <taxon>Rhabditomorpha</taxon>
        <taxon>Strongyloidea</taxon>
        <taxon>Heligmosomidae</taxon>
        <taxon>Heligmosomoides</taxon>
    </lineage>
</organism>
<evidence type="ECO:0000256" key="1">
    <source>
        <dbReference type="SAM" id="MobiDB-lite"/>
    </source>
</evidence>
<feature type="region of interest" description="Disordered" evidence="1">
    <location>
        <begin position="58"/>
        <end position="82"/>
    </location>
</feature>
<reference evidence="2 3" key="1">
    <citation type="submission" date="2018-11" db="EMBL/GenBank/DDBJ databases">
        <authorList>
            <consortium name="Pathogen Informatics"/>
        </authorList>
    </citation>
    <scope>NUCLEOTIDE SEQUENCE [LARGE SCALE GENOMIC DNA]</scope>
</reference>
<accession>A0A183FBD0</accession>
<sequence>MAATTLKRSPIEIHSEKQSDGNSPEAVSVLKLPEGWLTGYLCRVMRKGSSLILFISPEELSEGNPPEPSRSSRIHFSSREPNGAEYGHMYQELSQTMICDGP</sequence>
<keyword evidence="3" id="KW-1185">Reference proteome</keyword>
<feature type="region of interest" description="Disordered" evidence="1">
    <location>
        <begin position="1"/>
        <end position="26"/>
    </location>
</feature>
<name>A0A183FBD0_HELPZ</name>
<evidence type="ECO:0000313" key="3">
    <source>
        <dbReference type="Proteomes" id="UP000050761"/>
    </source>
</evidence>
<gene>
    <name evidence="2" type="ORF">HPBE_LOCUS3473</name>
</gene>